<feature type="compositionally biased region" description="Basic and acidic residues" evidence="9">
    <location>
        <begin position="807"/>
        <end position="819"/>
    </location>
</feature>
<accession>A0A1L8DDH0</accession>
<dbReference type="PANTHER" id="PTHR11003:SF331">
    <property type="entry name" value="OPEN RECTIFIER POTASSIUM CHANNEL PROTEIN 1"/>
    <property type="match status" value="1"/>
</dbReference>
<organism evidence="12">
    <name type="scientific">Nyssomyia neivai</name>
    <dbReference type="NCBI Taxonomy" id="330878"/>
    <lineage>
        <taxon>Eukaryota</taxon>
        <taxon>Metazoa</taxon>
        <taxon>Ecdysozoa</taxon>
        <taxon>Arthropoda</taxon>
        <taxon>Hexapoda</taxon>
        <taxon>Insecta</taxon>
        <taxon>Pterygota</taxon>
        <taxon>Neoptera</taxon>
        <taxon>Endopterygota</taxon>
        <taxon>Diptera</taxon>
        <taxon>Nematocera</taxon>
        <taxon>Psychodoidea</taxon>
        <taxon>Psychodidae</taxon>
        <taxon>Nyssomyia</taxon>
    </lineage>
</organism>
<comment type="similarity">
    <text evidence="8">Belongs to the two pore domain potassium channel (TC 1.A.1.8) family.</text>
</comment>
<evidence type="ECO:0000259" key="11">
    <source>
        <dbReference type="Pfam" id="PF07885"/>
    </source>
</evidence>
<dbReference type="GO" id="GO:0030322">
    <property type="term" value="P:stabilization of membrane potential"/>
    <property type="evidence" value="ECO:0007669"/>
    <property type="project" value="TreeGrafter"/>
</dbReference>
<reference evidence="12" key="1">
    <citation type="submission" date="2016-12" db="EMBL/GenBank/DDBJ databases">
        <title>An insight into the sialome and mialome of the sand fly, Nyssomyia neivai.</title>
        <authorList>
            <person name="Sebastian V."/>
            <person name="Goulart T.M."/>
            <person name="Oliveira W."/>
            <person name="Calvo E."/>
            <person name="Oliveira L.F."/>
            <person name="Pinto M.C."/>
            <person name="Rosselino A.M."/>
            <person name="Ribeiro J.M."/>
        </authorList>
    </citation>
    <scope>NUCLEOTIDE SEQUENCE</scope>
</reference>
<keyword evidence="3 8" id="KW-0812">Transmembrane</keyword>
<evidence type="ECO:0000256" key="2">
    <source>
        <dbReference type="ARBA" id="ARBA00022448"/>
    </source>
</evidence>
<keyword evidence="7 8" id="KW-0407">Ion channel</keyword>
<evidence type="ECO:0000256" key="1">
    <source>
        <dbReference type="ARBA" id="ARBA00004141"/>
    </source>
</evidence>
<dbReference type="InterPro" id="IPR013099">
    <property type="entry name" value="K_chnl_dom"/>
</dbReference>
<feature type="transmembrane region" description="Helical" evidence="10">
    <location>
        <begin position="6"/>
        <end position="27"/>
    </location>
</feature>
<evidence type="ECO:0000256" key="3">
    <source>
        <dbReference type="ARBA" id="ARBA00022692"/>
    </source>
</evidence>
<keyword evidence="5 8" id="KW-0406">Ion transport</keyword>
<dbReference type="GO" id="GO:0015271">
    <property type="term" value="F:outward rectifier potassium channel activity"/>
    <property type="evidence" value="ECO:0007669"/>
    <property type="project" value="TreeGrafter"/>
</dbReference>
<evidence type="ECO:0000256" key="4">
    <source>
        <dbReference type="ARBA" id="ARBA00022989"/>
    </source>
</evidence>
<dbReference type="SUPFAM" id="SSF81324">
    <property type="entry name" value="Voltage-gated potassium channels"/>
    <property type="match status" value="2"/>
</dbReference>
<feature type="transmembrane region" description="Helical" evidence="10">
    <location>
        <begin position="124"/>
        <end position="146"/>
    </location>
</feature>
<evidence type="ECO:0000256" key="6">
    <source>
        <dbReference type="ARBA" id="ARBA00023136"/>
    </source>
</evidence>
<dbReference type="GO" id="GO:0005886">
    <property type="term" value="C:plasma membrane"/>
    <property type="evidence" value="ECO:0007669"/>
    <property type="project" value="TreeGrafter"/>
</dbReference>
<dbReference type="GO" id="GO:0022841">
    <property type="term" value="F:potassium ion leak channel activity"/>
    <property type="evidence" value="ECO:0007669"/>
    <property type="project" value="TreeGrafter"/>
</dbReference>
<dbReference type="PANTHER" id="PTHR11003">
    <property type="entry name" value="POTASSIUM CHANNEL, SUBFAMILY K"/>
    <property type="match status" value="1"/>
</dbReference>
<feature type="transmembrane region" description="Helical" evidence="10">
    <location>
        <begin position="89"/>
        <end position="112"/>
    </location>
</feature>
<keyword evidence="2 8" id="KW-0813">Transport</keyword>
<comment type="subcellular location">
    <subcellularLocation>
        <location evidence="1">Membrane</location>
        <topology evidence="1">Multi-pass membrane protein</topology>
    </subcellularLocation>
</comment>
<evidence type="ECO:0000256" key="8">
    <source>
        <dbReference type="RuleBase" id="RU003857"/>
    </source>
</evidence>
<evidence type="ECO:0000256" key="10">
    <source>
        <dbReference type="SAM" id="Phobius"/>
    </source>
</evidence>
<evidence type="ECO:0000256" key="5">
    <source>
        <dbReference type="ARBA" id="ARBA00023065"/>
    </source>
</evidence>
<dbReference type="FunFam" id="1.10.287.70:FF:000210">
    <property type="entry name" value="Open rectifier potassium channel protein 1"/>
    <property type="match status" value="1"/>
</dbReference>
<protein>
    <submittedName>
        <fullName evidence="12">Putative open rectifier potassium channel protein 1</fullName>
    </submittedName>
</protein>
<dbReference type="EMBL" id="GFDF01009596">
    <property type="protein sequence ID" value="JAV04488.1"/>
    <property type="molecule type" value="Transcribed_RNA"/>
</dbReference>
<dbReference type="PRINTS" id="PR01333">
    <property type="entry name" value="2POREKCHANEL"/>
</dbReference>
<keyword evidence="4 10" id="KW-1133">Transmembrane helix</keyword>
<evidence type="ECO:0000256" key="9">
    <source>
        <dbReference type="SAM" id="MobiDB-lite"/>
    </source>
</evidence>
<dbReference type="Pfam" id="PF07885">
    <property type="entry name" value="Ion_trans_2"/>
    <property type="match status" value="2"/>
</dbReference>
<feature type="domain" description="Potassium channel" evidence="11">
    <location>
        <begin position="186"/>
        <end position="268"/>
    </location>
</feature>
<evidence type="ECO:0000313" key="12">
    <source>
        <dbReference type="EMBL" id="JAV04488.1"/>
    </source>
</evidence>
<feature type="transmembrane region" description="Helical" evidence="10">
    <location>
        <begin position="167"/>
        <end position="200"/>
    </location>
</feature>
<dbReference type="AlphaFoldDB" id="A0A1L8DDH0"/>
<feature type="compositionally biased region" description="Polar residues" evidence="9">
    <location>
        <begin position="786"/>
        <end position="806"/>
    </location>
</feature>
<feature type="region of interest" description="Disordered" evidence="9">
    <location>
        <begin position="658"/>
        <end position="819"/>
    </location>
</feature>
<dbReference type="InterPro" id="IPR003280">
    <property type="entry name" value="2pore_dom_K_chnl"/>
</dbReference>
<feature type="domain" description="Potassium channel" evidence="11">
    <location>
        <begin position="90"/>
        <end position="145"/>
    </location>
</feature>
<sequence length="819" mass="93783">MSLKQWLVMLAFYVSYLFFGASVFYTLEQELETERRIQALQDRIDVNELLVEYLVPYNRTLQHELLEKISVYCEKPVTNYTEDKYLDPYVWTFYHSFYFVFTVISTVGYGNISPNSTFGRMFMIFYAIIGLPINVITLATLGNYFGKTFSKLHNRYKQYKKSTNKHYVAMKLSLIAQVTLYLIPGMLIFIFLPACLFTYFEDWPYSVSVYYAFVTLTTIGFGDYACTFQPHQERVFGTYFILYEIFVIFWFVFGLGYVLMIMGFLVKAYQSRRVRQLEHKLALSIKDTQSRVWHGVTKDIGFLRKMLNELHMLNFKPVYSEPADKFLLINMNRSESCPELTMYRPDAPSIIFRKRAMSESQYIKMDEMISTQSTTTLNRTQSDTDLAKIDRKRTFEGVKSATQTGELLAQLVTALGQYRDPNDDRQSLHEMGGGVHGFSDNEILASETWSGWSLPTSERSASISGPYPRRHRTASEVTTPFYAKTSDDNYEWTWSNNSDPRILRFRSQKNNLYKKSFGIDRKAMEMPNSVALPMPLDIPPAATNKTLLGRFKNFRKRAMSFAAGTEWPGDDLEAARDQYTVPHERTTQLNTFLNTSGSRRPSNFTSALPGKDTESNVLERTTIADLIRALEVMHTRAAFGDVGTPPVRHRFETATPPQVPSLMSIFPRNVDNDDSISSIRSDRRRGSLRPTLYSRPRRQSEAMISEIRPPPYNSIDSPQPIRRRFSVRPSALSIPPGQAPPISSASSTSSIHNPPVARKISIRPSPLARQQSTQSETGPIPKPSSIWRSAITQRLGTSRHGSLTSLTERKKSEPRDPPK</sequence>
<feature type="compositionally biased region" description="Polar residues" evidence="9">
    <location>
        <begin position="768"/>
        <end position="777"/>
    </location>
</feature>
<name>A0A1L8DDH0_9DIPT</name>
<proteinExistence type="inferred from homology"/>
<evidence type="ECO:0000256" key="7">
    <source>
        <dbReference type="ARBA" id="ARBA00023303"/>
    </source>
</evidence>
<dbReference type="Gene3D" id="1.10.287.70">
    <property type="match status" value="1"/>
</dbReference>
<keyword evidence="6 10" id="KW-0472">Membrane</keyword>
<feature type="transmembrane region" description="Helical" evidence="10">
    <location>
        <begin position="240"/>
        <end position="266"/>
    </location>
</feature>
<feature type="compositionally biased region" description="Low complexity" evidence="9">
    <location>
        <begin position="740"/>
        <end position="751"/>
    </location>
</feature>